<evidence type="ECO:0000313" key="2">
    <source>
        <dbReference type="Proteomes" id="UP000371041"/>
    </source>
</evidence>
<reference evidence="2" key="1">
    <citation type="submission" date="2019-11" db="EMBL/GenBank/DDBJ databases">
        <title>The complete genome sequence of Saccharopolyspora sp. E2A.</title>
        <authorList>
            <person name="Zhang G."/>
        </authorList>
    </citation>
    <scope>NUCLEOTIDE SEQUENCE [LARGE SCALE GENOMIC DNA]</scope>
    <source>
        <strain evidence="2">E2A</strain>
    </source>
</reference>
<dbReference type="RefSeq" id="WP_154075751.1">
    <property type="nucleotide sequence ID" value="NZ_CP045929.1"/>
</dbReference>
<dbReference type="Proteomes" id="UP000371041">
    <property type="component" value="Chromosome"/>
</dbReference>
<evidence type="ECO:0008006" key="3">
    <source>
        <dbReference type="Google" id="ProtNLM"/>
    </source>
</evidence>
<dbReference type="AlphaFoldDB" id="A0A5Q3Q3H0"/>
<dbReference type="KEGG" id="sace:GIY23_06020"/>
<accession>A0A5Q3Q3H0</accession>
<proteinExistence type="predicted"/>
<dbReference type="EMBL" id="CP045929">
    <property type="protein sequence ID" value="QGK69151.1"/>
    <property type="molecule type" value="Genomic_DNA"/>
</dbReference>
<organism evidence="1 2">
    <name type="scientific">Allosaccharopolyspora coralli</name>
    <dbReference type="NCBI Taxonomy" id="2665642"/>
    <lineage>
        <taxon>Bacteria</taxon>
        <taxon>Bacillati</taxon>
        <taxon>Actinomycetota</taxon>
        <taxon>Actinomycetes</taxon>
        <taxon>Pseudonocardiales</taxon>
        <taxon>Pseudonocardiaceae</taxon>
        <taxon>Allosaccharopolyspora</taxon>
    </lineage>
</organism>
<gene>
    <name evidence="1" type="ORF">GIY23_06020</name>
</gene>
<name>A0A5Q3Q3H0_9PSEU</name>
<evidence type="ECO:0000313" key="1">
    <source>
        <dbReference type="EMBL" id="QGK69151.1"/>
    </source>
</evidence>
<sequence>MTSRDEFEAVRREADPIRRGQRATDLITTYQHRSAELARLRKAAIEEAHRERDMSYTEIATALGITKGRISQVRKDAAGPERVLFGVGPVSVGIPYRYQTTDRERPLIAAEDSTTGQELEKLLTAMRFAVDRYHVGPETADLPEGDGVIVCGPKSAPVAGSLMDEDPKSRLIKDGGRWWFEHQETGERTGSPSDDEGAPADADLAYVARHNFDGRVLVHIAGIHAIGSLGAAHYLTTNLGELYDKVGEASFSLAVRASYDGLTITHSELAAGPYVW</sequence>
<keyword evidence="2" id="KW-1185">Reference proteome</keyword>
<protein>
    <recommendedName>
        <fullName evidence="3">Sigma-70 family RNA polymerase sigma factor</fullName>
    </recommendedName>
</protein>